<dbReference type="CDD" id="cd00171">
    <property type="entry name" value="Sec7"/>
    <property type="match status" value="1"/>
</dbReference>
<dbReference type="SMART" id="SM00222">
    <property type="entry name" value="Sec7"/>
    <property type="match status" value="1"/>
</dbReference>
<feature type="compositionally biased region" description="Polar residues" evidence="7">
    <location>
        <begin position="397"/>
        <end position="415"/>
    </location>
</feature>
<reference evidence="10" key="1">
    <citation type="submission" date="2023-08" db="EMBL/GenBank/DDBJ databases">
        <title>Pelteobagrus vachellii genome.</title>
        <authorList>
            <person name="Liu H."/>
        </authorList>
    </citation>
    <scope>NUCLEOTIDE SEQUENCE</scope>
    <source>
        <strain evidence="10">PRFRI_2022a</strain>
        <tissue evidence="10">Muscle</tissue>
    </source>
</reference>
<dbReference type="GO" id="GO:0032587">
    <property type="term" value="C:ruffle membrane"/>
    <property type="evidence" value="ECO:0007669"/>
    <property type="project" value="UniProtKB-SubCell"/>
</dbReference>
<evidence type="ECO:0000256" key="6">
    <source>
        <dbReference type="ARBA" id="ARBA00023273"/>
    </source>
</evidence>
<feature type="domain" description="SEC7" evidence="9">
    <location>
        <begin position="1088"/>
        <end position="1264"/>
    </location>
</feature>
<feature type="compositionally biased region" description="Polar residues" evidence="7">
    <location>
        <begin position="598"/>
        <end position="610"/>
    </location>
</feature>
<dbReference type="Pfam" id="PF01369">
    <property type="entry name" value="Sec7"/>
    <property type="match status" value="1"/>
</dbReference>
<feature type="compositionally biased region" description="Polar residues" evidence="7">
    <location>
        <begin position="451"/>
        <end position="462"/>
    </location>
</feature>
<keyword evidence="6" id="KW-0966">Cell projection</keyword>
<evidence type="ECO:0000256" key="3">
    <source>
        <dbReference type="ARBA" id="ARBA00022553"/>
    </source>
</evidence>
<comment type="caution">
    <text evidence="10">The sequence shown here is derived from an EMBL/GenBank/DDBJ whole genome shotgun (WGS) entry which is preliminary data.</text>
</comment>
<feature type="compositionally biased region" description="Low complexity" evidence="7">
    <location>
        <begin position="1556"/>
        <end position="1572"/>
    </location>
</feature>
<dbReference type="InterPro" id="IPR035999">
    <property type="entry name" value="Sec7_dom_sf"/>
</dbReference>
<dbReference type="InterPro" id="IPR001605">
    <property type="entry name" value="PH_dom-spectrin-type"/>
</dbReference>
<sequence>MANSGKVLHLYVEVRSVADEEGKELKNMEGTHSLVIHGPDVFPQSQHGSLNTPHGLVPAPGDLHKVGNCTQGLFTSKSKSRHTVSLQNHPGQGEQTSSQHGQNLPYEEVYQLLSALQPKLKGGAGNLTRTCSTENEPLSVRDSRIYGHSTAPPTPSGARRSYGQVGEGKRSVVTYSYIEKANIRSVGGHNSILCQNEPENPFRKAFNDQTNHFHFSENFTSPAGYNRQEMHCNSNSKSSSVINPKDSPSLQHTTLNSIARNATHRALEEFGSPQLRCQLATGNHPNRSYGTLHREQPRCHSWSGSPVVPRTARTLPVNAHLNDLYHHRLLHGIPSSLAAHKLSSDARQPYTMSCSINGQSPSQWKSDETLRQEYRHSPILPSSRPTSIQHQILKKNITQPPHNQTVGQKSSQSPPEINKVHFSLSSSSNQPLSSGSKLSAEKSILPMENRMTYSPTPSLSETVKSDSTRSGYQSTEEIFTRTSSETNLFAHEKHCENEPAQAMYPSGWASPHFSYRGSRSPACCASLHKVGVLPTSAIQEPLERRVIPEKNSLVSYQHQLLQCTGDHNIPRQEDRNYNGEYGCGLRDSPDMTRHCTQSNTNIPVKSTSQHQWREPHFSRVRGNSNKESSSEAEELLVIPLVIDKESRNDSTVLSCDDTHFMAAAPKEIGEVLTYGEQSSAFSQSSSGVTGSLVEVIHPERDSSSPVTSSQRSSGTGTTDIQLNSGSSLRGPSLHCQKTARAKWEFLFGKPLEDHHATVPVSSIGPCSGDSNETFRGFTAPHSSDRPISQVQNTFRHDVQQVDMEPVNQPLSSALGSSSKAGIIRCTIKYSETDLDAVPLRCYRETDIDEVILAEQEEMDSAFSSNRSVLATSATSSGSTFERLFCSQTSEEEEQLHDEEMVSWASVRMHCDKKRHQAVQEGEEVFSHLLESSQNILLDSHTALKSPITVESPSRISTDGLDSFSRHFESIMESHRAKGTSYSSLDSVDMASSGPPIFTFDLPTLTPEIQSQICESAKQIIDLSFSPLRQCETPNLLTSSTSEALAGADQSMLEMKSELTDSVPIEKHISSECNIAMTQRERASGLVLQPDHEVAQRLAVGSCNNIPNGGKAELQAAKLLAKRLYNLDGFRRSDIARHLSKNNDFSKMVAEEYLSYFNFSGMSVDQALRVFLREFALIGETQERERVLCHFSRRYLKCNPSTIPNEDSVHTLTCALMLLNTDLHGHNVGKRMSCAEFISNLEGLNDGQNFPKDLLKALYNSIKNERLQWTIDEEEVRKSVSELADSRTDSASHTLKRITSVGTPLVSLAQQSNAQVYKKGFLVRKVHADPDGKRTPRGKRGWKTFYAILKGLVLYLQKSDYGTPKQLCDEDLKNAVSIHHSLAMKAADYSKRPNVFYLRTADWRVFLFQAPNAEQMQSWITRINTVAAMFSAPPFPAAIGSQKKFSRPLLPGSTTKLSQEEQAKSHEMRFRFVSTELLELRTFPQERKPKGKEQEEAKQREEYLEFEKTRYGTYAMLLRAKIRMGESDLTAFEARLFTDGTLQRTSSSPTLAHDTSHASASSCSSRSKKSSQSEGQRHKPAVKQ</sequence>
<protein>
    <recommendedName>
        <fullName evidence="12">PH and SEC7 domain-containing protein 1</fullName>
    </recommendedName>
</protein>
<dbReference type="InterPro" id="IPR000904">
    <property type="entry name" value="Sec7_dom"/>
</dbReference>
<dbReference type="PANTHER" id="PTHR10663">
    <property type="entry name" value="GUANYL-NUCLEOTIDE EXCHANGE FACTOR"/>
    <property type="match status" value="1"/>
</dbReference>
<dbReference type="FunFam" id="1.10.1000.11:FF:000004">
    <property type="entry name" value="PH and SEC7 domain-containing protein 2"/>
    <property type="match status" value="1"/>
</dbReference>
<feature type="region of interest" description="Disordered" evidence="7">
    <location>
        <begin position="1543"/>
        <end position="1583"/>
    </location>
</feature>
<dbReference type="GO" id="GO:0005085">
    <property type="term" value="F:guanyl-nucleotide exchange factor activity"/>
    <property type="evidence" value="ECO:0007669"/>
    <property type="project" value="InterPro"/>
</dbReference>
<keyword evidence="4" id="KW-0175">Coiled coil</keyword>
<dbReference type="InterPro" id="IPR011993">
    <property type="entry name" value="PH-like_dom_sf"/>
</dbReference>
<proteinExistence type="predicted"/>
<evidence type="ECO:0000259" key="8">
    <source>
        <dbReference type="PROSITE" id="PS50003"/>
    </source>
</evidence>
<dbReference type="SUPFAM" id="SSF48425">
    <property type="entry name" value="Sec7 domain"/>
    <property type="match status" value="1"/>
</dbReference>
<dbReference type="InterPro" id="IPR023394">
    <property type="entry name" value="Sec7_C_sf"/>
</dbReference>
<evidence type="ECO:0000256" key="2">
    <source>
        <dbReference type="ARBA" id="ARBA00022475"/>
    </source>
</evidence>
<dbReference type="CDD" id="cd13295">
    <property type="entry name" value="PH_EFA6"/>
    <property type="match status" value="1"/>
</dbReference>
<evidence type="ECO:0000259" key="9">
    <source>
        <dbReference type="PROSITE" id="PS50190"/>
    </source>
</evidence>
<feature type="compositionally biased region" description="Polar residues" evidence="7">
    <location>
        <begin position="468"/>
        <end position="483"/>
    </location>
</feature>
<gene>
    <name evidence="10" type="ORF">Q7C36_007640</name>
</gene>
<name>A0AA88N5U6_TACVA</name>
<evidence type="ECO:0000313" key="11">
    <source>
        <dbReference type="Proteomes" id="UP001187315"/>
    </source>
</evidence>
<evidence type="ECO:0008006" key="12">
    <source>
        <dbReference type="Google" id="ProtNLM"/>
    </source>
</evidence>
<dbReference type="Gene3D" id="2.30.29.30">
    <property type="entry name" value="Pleckstrin-homology domain (PH domain)/Phosphotyrosine-binding domain (PTB)"/>
    <property type="match status" value="1"/>
</dbReference>
<dbReference type="FunFam" id="2.30.29.30:FF:000054">
    <property type="entry name" value="PH and SEC7 domain-containing protein 3"/>
    <property type="match status" value="1"/>
</dbReference>
<accession>A0AA88N5U6</accession>
<dbReference type="PROSITE" id="PS50003">
    <property type="entry name" value="PH_DOMAIN"/>
    <property type="match status" value="1"/>
</dbReference>
<feature type="region of interest" description="Disordered" evidence="7">
    <location>
        <begin position="598"/>
        <end position="630"/>
    </location>
</feature>
<keyword evidence="5" id="KW-0472">Membrane</keyword>
<feature type="region of interest" description="Disordered" evidence="7">
    <location>
        <begin position="76"/>
        <end position="102"/>
    </location>
</feature>
<dbReference type="Pfam" id="PF15410">
    <property type="entry name" value="PH_9"/>
    <property type="match status" value="1"/>
</dbReference>
<feature type="compositionally biased region" description="Low complexity" evidence="7">
    <location>
        <begin position="703"/>
        <end position="718"/>
    </location>
</feature>
<dbReference type="SUPFAM" id="SSF50729">
    <property type="entry name" value="PH domain-like"/>
    <property type="match status" value="1"/>
</dbReference>
<dbReference type="Proteomes" id="UP001187315">
    <property type="component" value="Unassembled WGS sequence"/>
</dbReference>
<dbReference type="EMBL" id="JAVHJS010000007">
    <property type="protein sequence ID" value="KAK2852439.1"/>
    <property type="molecule type" value="Genomic_DNA"/>
</dbReference>
<feature type="compositionally biased region" description="Low complexity" evidence="7">
    <location>
        <begin position="423"/>
        <end position="438"/>
    </location>
</feature>
<comment type="subcellular location">
    <subcellularLocation>
        <location evidence="1">Cell projection</location>
        <location evidence="1">Ruffle membrane</location>
    </subcellularLocation>
</comment>
<keyword evidence="11" id="KW-1185">Reference proteome</keyword>
<evidence type="ECO:0000313" key="10">
    <source>
        <dbReference type="EMBL" id="KAK2852439.1"/>
    </source>
</evidence>
<feature type="region of interest" description="Disordered" evidence="7">
    <location>
        <begin position="397"/>
        <end position="483"/>
    </location>
</feature>
<evidence type="ECO:0000256" key="4">
    <source>
        <dbReference type="ARBA" id="ARBA00023054"/>
    </source>
</evidence>
<dbReference type="PANTHER" id="PTHR10663:SF334">
    <property type="entry name" value="PH AND SEC7 DOMAIN-CONTAINING PROTEIN 1"/>
    <property type="match status" value="1"/>
</dbReference>
<evidence type="ECO:0000256" key="5">
    <source>
        <dbReference type="ARBA" id="ARBA00023136"/>
    </source>
</evidence>
<dbReference type="Gene3D" id="1.10.1000.11">
    <property type="entry name" value="Arf Nucleotide-binding Site Opener,domain 2"/>
    <property type="match status" value="1"/>
</dbReference>
<dbReference type="SMART" id="SM00233">
    <property type="entry name" value="PH"/>
    <property type="match status" value="1"/>
</dbReference>
<dbReference type="PROSITE" id="PS50190">
    <property type="entry name" value="SEC7"/>
    <property type="match status" value="1"/>
</dbReference>
<organism evidence="10 11">
    <name type="scientific">Tachysurus vachellii</name>
    <name type="common">Darkbarbel catfish</name>
    <name type="synonym">Pelteobagrus vachellii</name>
    <dbReference type="NCBI Taxonomy" id="175792"/>
    <lineage>
        <taxon>Eukaryota</taxon>
        <taxon>Metazoa</taxon>
        <taxon>Chordata</taxon>
        <taxon>Craniata</taxon>
        <taxon>Vertebrata</taxon>
        <taxon>Euteleostomi</taxon>
        <taxon>Actinopterygii</taxon>
        <taxon>Neopterygii</taxon>
        <taxon>Teleostei</taxon>
        <taxon>Ostariophysi</taxon>
        <taxon>Siluriformes</taxon>
        <taxon>Bagridae</taxon>
        <taxon>Tachysurus</taxon>
    </lineage>
</organism>
<feature type="region of interest" description="Disordered" evidence="7">
    <location>
        <begin position="143"/>
        <end position="166"/>
    </location>
</feature>
<dbReference type="PRINTS" id="PR00683">
    <property type="entry name" value="SPECTRINPH"/>
</dbReference>
<keyword evidence="2" id="KW-1003">Cell membrane</keyword>
<evidence type="ECO:0000256" key="7">
    <source>
        <dbReference type="SAM" id="MobiDB-lite"/>
    </source>
</evidence>
<feature type="region of interest" description="Disordered" evidence="7">
    <location>
        <begin position="697"/>
        <end position="731"/>
    </location>
</feature>
<dbReference type="InterPro" id="IPR041681">
    <property type="entry name" value="PH_9"/>
</dbReference>
<feature type="domain" description="PH" evidence="8">
    <location>
        <begin position="1314"/>
        <end position="1427"/>
    </location>
</feature>
<dbReference type="GO" id="GO:0005543">
    <property type="term" value="F:phospholipid binding"/>
    <property type="evidence" value="ECO:0007669"/>
    <property type="project" value="InterPro"/>
</dbReference>
<dbReference type="InterPro" id="IPR001849">
    <property type="entry name" value="PH_domain"/>
</dbReference>
<keyword evidence="3" id="KW-0597">Phosphoprotein</keyword>
<feature type="compositionally biased region" description="Polar residues" evidence="7">
    <location>
        <begin position="719"/>
        <end position="729"/>
    </location>
</feature>
<evidence type="ECO:0000256" key="1">
    <source>
        <dbReference type="ARBA" id="ARBA00004632"/>
    </source>
</evidence>
<dbReference type="GO" id="GO:0032012">
    <property type="term" value="P:regulation of ARF protein signal transduction"/>
    <property type="evidence" value="ECO:0007669"/>
    <property type="project" value="InterPro"/>
</dbReference>